<evidence type="ECO:0000256" key="2">
    <source>
        <dbReference type="SAM" id="MobiDB-lite"/>
    </source>
</evidence>
<dbReference type="RefSeq" id="XP_026677066.1">
    <property type="nucleotide sequence ID" value="XM_026821265.1"/>
</dbReference>
<dbReference type="PANTHER" id="PTHR11505">
    <property type="entry name" value="L1 TRANSPOSABLE ELEMENT-RELATED"/>
    <property type="match status" value="1"/>
</dbReference>
<dbReference type="KEGG" id="dci:113466128"/>
<dbReference type="AlphaFoldDB" id="A0A3Q0IRU1"/>
<reference evidence="4 5" key="1">
    <citation type="submission" date="2025-04" db="UniProtKB">
        <authorList>
            <consortium name="RefSeq"/>
        </authorList>
    </citation>
    <scope>IDENTIFICATION</scope>
</reference>
<dbReference type="GeneID" id="113466127"/>
<dbReference type="PaxDb" id="121845-A0A3Q0IRU1"/>
<evidence type="ECO:0000313" key="4">
    <source>
        <dbReference type="RefSeq" id="XP_026677065.1"/>
    </source>
</evidence>
<evidence type="ECO:0000256" key="1">
    <source>
        <dbReference type="SAM" id="Coils"/>
    </source>
</evidence>
<sequence length="261" mass="29472">MSNTNAKIDLLLTNLENLESQFNTLKNSNTTQVNANMTSFESMFFSFKALVMCELTSIKEQLSKQDERLNNLEQYSRRNCLLIHGVAEVGAGSEREDDCVASAVSIFKEKLKIDVLPFHIDRAHRIGKKDSGKNRAIIVKFVSYAQRRLVFSVKKLLKGSGIHITESLTKMNYQILDEAKKIYYKENVWTYDGRIIVKDRLDRKHTVVSMEDLKSLTVKTLANSAAFTPTAPSTSSRSNSSQIPKPKPVNNVPPKRGKAKK</sequence>
<keyword evidence="1" id="KW-0175">Coiled coil</keyword>
<feature type="region of interest" description="Disordered" evidence="2">
    <location>
        <begin position="227"/>
        <end position="261"/>
    </location>
</feature>
<gene>
    <name evidence="4" type="primary">LOC113466127</name>
    <name evidence="5" type="synonym">LOC113466128</name>
</gene>
<dbReference type="Proteomes" id="UP000079169">
    <property type="component" value="Unplaced"/>
</dbReference>
<name>A0A3Q0IRU1_DIACI</name>
<proteinExistence type="predicted"/>
<dbReference type="RefSeq" id="XP_026677065.1">
    <property type="nucleotide sequence ID" value="XM_026821264.1"/>
</dbReference>
<accession>A0A3Q0IRU1</accession>
<feature type="coiled-coil region" evidence="1">
    <location>
        <begin position="1"/>
        <end position="28"/>
    </location>
</feature>
<dbReference type="STRING" id="121845.A0A3Q0IRU1"/>
<dbReference type="InterPro" id="IPR004244">
    <property type="entry name" value="Transposase_22"/>
</dbReference>
<dbReference type="Gene3D" id="3.30.70.1820">
    <property type="entry name" value="L1 transposable element, RRM domain"/>
    <property type="match status" value="1"/>
</dbReference>
<feature type="compositionally biased region" description="Low complexity" evidence="2">
    <location>
        <begin position="227"/>
        <end position="241"/>
    </location>
</feature>
<evidence type="ECO:0000313" key="5">
    <source>
        <dbReference type="RefSeq" id="XP_026677066.1"/>
    </source>
</evidence>
<organism evidence="3 4">
    <name type="scientific">Diaphorina citri</name>
    <name type="common">Asian citrus psyllid</name>
    <dbReference type="NCBI Taxonomy" id="121845"/>
    <lineage>
        <taxon>Eukaryota</taxon>
        <taxon>Metazoa</taxon>
        <taxon>Ecdysozoa</taxon>
        <taxon>Arthropoda</taxon>
        <taxon>Hexapoda</taxon>
        <taxon>Insecta</taxon>
        <taxon>Pterygota</taxon>
        <taxon>Neoptera</taxon>
        <taxon>Paraneoptera</taxon>
        <taxon>Hemiptera</taxon>
        <taxon>Sternorrhyncha</taxon>
        <taxon>Psylloidea</taxon>
        <taxon>Psyllidae</taxon>
        <taxon>Diaphorininae</taxon>
        <taxon>Diaphorina</taxon>
    </lineage>
</organism>
<keyword evidence="3" id="KW-1185">Reference proteome</keyword>
<evidence type="ECO:0000313" key="3">
    <source>
        <dbReference type="Proteomes" id="UP000079169"/>
    </source>
</evidence>
<protein>
    <submittedName>
        <fullName evidence="4">Uncharacterized protein LOC113466127</fullName>
    </submittedName>
    <submittedName>
        <fullName evidence="5">Uncharacterized protein LOC113466128</fullName>
    </submittedName>
</protein>
<dbReference type="KEGG" id="dci:113466127"/>